<protein>
    <submittedName>
        <fullName evidence="5">Class I SAM-dependent methyltransferase</fullName>
    </submittedName>
</protein>
<evidence type="ECO:0000256" key="3">
    <source>
        <dbReference type="ARBA" id="ARBA00022691"/>
    </source>
</evidence>
<proteinExistence type="predicted"/>
<evidence type="ECO:0000259" key="4">
    <source>
        <dbReference type="Pfam" id="PF13649"/>
    </source>
</evidence>
<keyword evidence="6" id="KW-1185">Reference proteome</keyword>
<accession>A0ABX8RIP5</accession>
<feature type="domain" description="Methyltransferase" evidence="4">
    <location>
        <begin position="71"/>
        <end position="154"/>
    </location>
</feature>
<evidence type="ECO:0000313" key="5">
    <source>
        <dbReference type="EMBL" id="QXN88160.1"/>
    </source>
</evidence>
<dbReference type="Pfam" id="PF13649">
    <property type="entry name" value="Methyltransf_25"/>
    <property type="match status" value="1"/>
</dbReference>
<evidence type="ECO:0000256" key="2">
    <source>
        <dbReference type="ARBA" id="ARBA00022679"/>
    </source>
</evidence>
<dbReference type="PANTHER" id="PTHR43464:SF19">
    <property type="entry name" value="UBIQUINONE BIOSYNTHESIS O-METHYLTRANSFERASE, MITOCHONDRIAL"/>
    <property type="match status" value="1"/>
</dbReference>
<name>A0ABX8RIP5_NOCIO</name>
<dbReference type="CDD" id="cd02440">
    <property type="entry name" value="AdoMet_MTases"/>
    <property type="match status" value="1"/>
</dbReference>
<gene>
    <name evidence="5" type="ORF">KV110_21305</name>
</gene>
<dbReference type="GO" id="GO:0032259">
    <property type="term" value="P:methylation"/>
    <property type="evidence" value="ECO:0007669"/>
    <property type="project" value="UniProtKB-KW"/>
</dbReference>
<evidence type="ECO:0000256" key="1">
    <source>
        <dbReference type="ARBA" id="ARBA00022603"/>
    </source>
</evidence>
<keyword evidence="2" id="KW-0808">Transferase</keyword>
<dbReference type="Proteomes" id="UP000694257">
    <property type="component" value="Chromosome"/>
</dbReference>
<sequence length="249" mass="27513">MRQKTYRTPCHPIPTFRAAQCDADHTHSYDVDADLCSRSYCRGVSDDPYWNHNTHYHPWLLAQAPDSARTVLDIGCGDGLLARKFGRRGLTVHGVDLDPVILDTAAPATNVTVEQADFLDLPGTFDLVTAVASLHHVPLKDGLTALHRLVAPGGTLAVVGLWRFDIRTDFPYLALLPGIWAFDTLHRPKLSGPDAHLRDPEDTYPEIRAAAAEILPGARLRRRALLRYTLLWHKPATPPAGRGLAEIKS</sequence>
<reference evidence="5 6" key="1">
    <citation type="submission" date="2021-07" db="EMBL/GenBank/DDBJ databases">
        <title>Whole Genome Sequence of Nocardia Iowensis.</title>
        <authorList>
            <person name="Lamm A."/>
            <person name="Collins-Fairclough A.M."/>
            <person name="Bunk B."/>
            <person name="Sproer C."/>
        </authorList>
    </citation>
    <scope>NUCLEOTIDE SEQUENCE [LARGE SCALE GENOMIC DNA]</scope>
    <source>
        <strain evidence="5 6">NRRL 5646</strain>
    </source>
</reference>
<dbReference type="EMBL" id="CP078145">
    <property type="protein sequence ID" value="QXN88160.1"/>
    <property type="molecule type" value="Genomic_DNA"/>
</dbReference>
<keyword evidence="1 5" id="KW-0489">Methyltransferase</keyword>
<keyword evidence="3" id="KW-0949">S-adenosyl-L-methionine</keyword>
<dbReference type="PANTHER" id="PTHR43464">
    <property type="entry name" value="METHYLTRANSFERASE"/>
    <property type="match status" value="1"/>
</dbReference>
<dbReference type="InterPro" id="IPR041698">
    <property type="entry name" value="Methyltransf_25"/>
</dbReference>
<organism evidence="5 6">
    <name type="scientific">Nocardia iowensis</name>
    <dbReference type="NCBI Taxonomy" id="204891"/>
    <lineage>
        <taxon>Bacteria</taxon>
        <taxon>Bacillati</taxon>
        <taxon>Actinomycetota</taxon>
        <taxon>Actinomycetes</taxon>
        <taxon>Mycobacteriales</taxon>
        <taxon>Nocardiaceae</taxon>
        <taxon>Nocardia</taxon>
    </lineage>
</organism>
<dbReference type="GO" id="GO:0008168">
    <property type="term" value="F:methyltransferase activity"/>
    <property type="evidence" value="ECO:0007669"/>
    <property type="project" value="UniProtKB-KW"/>
</dbReference>
<evidence type="ECO:0000313" key="6">
    <source>
        <dbReference type="Proteomes" id="UP000694257"/>
    </source>
</evidence>